<accession>A0A5Q2TFL6</accession>
<evidence type="ECO:0000313" key="2">
    <source>
        <dbReference type="Proteomes" id="UP000339690"/>
    </source>
</evidence>
<evidence type="ECO:0000313" key="1">
    <source>
        <dbReference type="EMBL" id="QGH32793.1"/>
    </source>
</evidence>
<proteinExistence type="predicted"/>
<protein>
    <submittedName>
        <fullName evidence="1">Uncharacterized protein</fullName>
    </submittedName>
</protein>
<name>A0A5Q2TFL6_9BACI</name>
<dbReference type="EMBL" id="CP045915">
    <property type="protein sequence ID" value="QGH32793.1"/>
    <property type="molecule type" value="Genomic_DNA"/>
</dbReference>
<gene>
    <name evidence="1" type="ORF">GI584_01400</name>
</gene>
<dbReference type="RefSeq" id="WP_153789973.1">
    <property type="nucleotide sequence ID" value="NZ_CP045915.1"/>
</dbReference>
<dbReference type="AlphaFoldDB" id="A0A5Q2TFL6"/>
<reference evidence="1 2" key="1">
    <citation type="submission" date="2019-11" db="EMBL/GenBank/DDBJ databases">
        <title>Gracilibacillus salitolerans sp. nov., a moderate halophile isolated from a saline soil in northwest China.</title>
        <authorList>
            <person name="Gan L."/>
        </authorList>
    </citation>
    <scope>NUCLEOTIDE SEQUENCE [LARGE SCALE GENOMIC DNA]</scope>
    <source>
        <strain evidence="1 2">SCU50</strain>
    </source>
</reference>
<dbReference type="KEGG" id="grc:GI584_01400"/>
<keyword evidence="2" id="KW-1185">Reference proteome</keyword>
<sequence length="46" mass="5651">MENKNPIEWNYLNEGTHEEDRTEEFDRIVIKEMIELLKQVEDNLMN</sequence>
<organism evidence="1 2">
    <name type="scientific">Gracilibacillus salitolerans</name>
    <dbReference type="NCBI Taxonomy" id="2663022"/>
    <lineage>
        <taxon>Bacteria</taxon>
        <taxon>Bacillati</taxon>
        <taxon>Bacillota</taxon>
        <taxon>Bacilli</taxon>
        <taxon>Bacillales</taxon>
        <taxon>Bacillaceae</taxon>
        <taxon>Gracilibacillus</taxon>
    </lineage>
</organism>
<dbReference type="Proteomes" id="UP000339690">
    <property type="component" value="Chromosome"/>
</dbReference>